<feature type="signal peptide" evidence="7">
    <location>
        <begin position="1"/>
        <end position="25"/>
    </location>
</feature>
<comment type="caution">
    <text evidence="8">The sequence shown here is derived from an EMBL/GenBank/DDBJ whole genome shotgun (WGS) entry which is preliminary data.</text>
</comment>
<accession>A0AAD4D8Q7</accession>
<dbReference type="PANTHER" id="PTHR15549">
    <property type="entry name" value="PAIRED IMMUNOGLOBULIN-LIKE TYPE 2 RECEPTOR"/>
    <property type="match status" value="1"/>
</dbReference>
<evidence type="ECO:0000256" key="1">
    <source>
        <dbReference type="ARBA" id="ARBA00004167"/>
    </source>
</evidence>
<dbReference type="AlphaFoldDB" id="A0AAD4D8Q7"/>
<sequence length="529" mass="54675">MLISWKRSLLATATCLASIASMAQADILCGSPNTAGQIFKAGDIMSLSIAADGKSPLVSDVNSLTATLYCTMGNSVATINVSPPNKPFSFTVPSVGNITTPTGTDGPCLGNKFYVLYSGILNGLFTPKFGPVNCAEITITPAPYYVPPVATPITTAPTTPMPTIPTTTKKPAGSTTTTTPSTTALPSETPKDEGSGGGVKISTPMIVVIALAAVLILALMIVAIFFRVRRGKRKRMEDTIMPCGGGSTAAAAAAAAELSGAASKTTMPKPPQLHSAGKGHYGEDSYAGYGNQPSIRHPHGAYYEEPQDGYNNQRQPHGEYFEGHDGYNIPQNVYNNPQEDYHNPYYAQKIGGAGGGYQGTGNPADAAAGYGYAAHAGPQGHYPNHPGDHAFYNESFDQYPGPGPQALPQGEGGRRQRERGSRRKAGSGGQGEAAAVVAAAAGYYPPPPPVRGPAAVAPRGPTSLAPPTPNYGQLDTGELIVPDTVSAPVPSGNARAPQEIPEPKPKGSVAGAAKVEAIPMKELLSAPHV</sequence>
<keyword evidence="2 6" id="KW-0812">Transmembrane</keyword>
<feature type="region of interest" description="Disordered" evidence="5">
    <location>
        <begin position="156"/>
        <end position="197"/>
    </location>
</feature>
<feature type="compositionally biased region" description="Low complexity" evidence="5">
    <location>
        <begin position="164"/>
        <end position="188"/>
    </location>
</feature>
<evidence type="ECO:0000313" key="8">
    <source>
        <dbReference type="EMBL" id="KAG0270906.1"/>
    </source>
</evidence>
<feature type="region of interest" description="Disordered" evidence="5">
    <location>
        <begin position="486"/>
        <end position="508"/>
    </location>
</feature>
<dbReference type="GO" id="GO:0071944">
    <property type="term" value="C:cell periphery"/>
    <property type="evidence" value="ECO:0007669"/>
    <property type="project" value="UniProtKB-ARBA"/>
</dbReference>
<feature type="transmembrane region" description="Helical" evidence="6">
    <location>
        <begin position="205"/>
        <end position="226"/>
    </location>
</feature>
<evidence type="ECO:0000256" key="6">
    <source>
        <dbReference type="SAM" id="Phobius"/>
    </source>
</evidence>
<name>A0AAD4D8Q7_9FUNG</name>
<reference evidence="8" key="1">
    <citation type="journal article" date="2020" name="Fungal Divers.">
        <title>Resolving the Mortierellaceae phylogeny through synthesis of multi-gene phylogenetics and phylogenomics.</title>
        <authorList>
            <person name="Vandepol N."/>
            <person name="Liber J."/>
            <person name="Desiro A."/>
            <person name="Na H."/>
            <person name="Kennedy M."/>
            <person name="Barry K."/>
            <person name="Grigoriev I.V."/>
            <person name="Miller A.N."/>
            <person name="O'Donnell K."/>
            <person name="Stajich J.E."/>
            <person name="Bonito G."/>
        </authorList>
    </citation>
    <scope>NUCLEOTIDE SEQUENCE</scope>
    <source>
        <strain evidence="8">NRRL 28262</strain>
    </source>
</reference>
<keyword evidence="4 6" id="KW-0472">Membrane</keyword>
<proteinExistence type="predicted"/>
<feature type="region of interest" description="Disordered" evidence="5">
    <location>
        <begin position="379"/>
        <end position="432"/>
    </location>
</feature>
<evidence type="ECO:0000256" key="5">
    <source>
        <dbReference type="SAM" id="MobiDB-lite"/>
    </source>
</evidence>
<evidence type="ECO:0000256" key="2">
    <source>
        <dbReference type="ARBA" id="ARBA00022692"/>
    </source>
</evidence>
<keyword evidence="9" id="KW-1185">Reference proteome</keyword>
<gene>
    <name evidence="8" type="ORF">BGZ95_001373</name>
</gene>
<feature type="chain" id="PRO_5042217843" evidence="7">
    <location>
        <begin position="26"/>
        <end position="529"/>
    </location>
</feature>
<organism evidence="8 9">
    <name type="scientific">Linnemannia exigua</name>
    <dbReference type="NCBI Taxonomy" id="604196"/>
    <lineage>
        <taxon>Eukaryota</taxon>
        <taxon>Fungi</taxon>
        <taxon>Fungi incertae sedis</taxon>
        <taxon>Mucoromycota</taxon>
        <taxon>Mortierellomycotina</taxon>
        <taxon>Mortierellomycetes</taxon>
        <taxon>Mortierellales</taxon>
        <taxon>Mortierellaceae</taxon>
        <taxon>Linnemannia</taxon>
    </lineage>
</organism>
<evidence type="ECO:0000256" key="4">
    <source>
        <dbReference type="ARBA" id="ARBA00023136"/>
    </source>
</evidence>
<keyword evidence="7" id="KW-0732">Signal</keyword>
<keyword evidence="3 6" id="KW-1133">Transmembrane helix</keyword>
<comment type="subcellular location">
    <subcellularLocation>
        <location evidence="1">Membrane</location>
        <topology evidence="1">Single-pass membrane protein</topology>
    </subcellularLocation>
</comment>
<dbReference type="EMBL" id="JAAAIL010001281">
    <property type="protein sequence ID" value="KAG0270906.1"/>
    <property type="molecule type" value="Genomic_DNA"/>
</dbReference>
<evidence type="ECO:0000256" key="3">
    <source>
        <dbReference type="ARBA" id="ARBA00022989"/>
    </source>
</evidence>
<protein>
    <submittedName>
        <fullName evidence="8">Uncharacterized protein</fullName>
    </submittedName>
</protein>
<dbReference type="InterPro" id="IPR051694">
    <property type="entry name" value="Immunoregulatory_rcpt-like"/>
</dbReference>
<evidence type="ECO:0000313" key="9">
    <source>
        <dbReference type="Proteomes" id="UP001194580"/>
    </source>
</evidence>
<dbReference type="GO" id="GO:0016020">
    <property type="term" value="C:membrane"/>
    <property type="evidence" value="ECO:0007669"/>
    <property type="project" value="UniProtKB-SubCell"/>
</dbReference>
<evidence type="ECO:0000256" key="7">
    <source>
        <dbReference type="SAM" id="SignalP"/>
    </source>
</evidence>
<dbReference type="Proteomes" id="UP001194580">
    <property type="component" value="Unassembled WGS sequence"/>
</dbReference>